<accession>A0AAD6V1P1</accession>
<dbReference type="Proteomes" id="UP001219525">
    <property type="component" value="Unassembled WGS sequence"/>
</dbReference>
<comment type="caution">
    <text evidence="1">The sequence shown here is derived from an EMBL/GenBank/DDBJ whole genome shotgun (WGS) entry which is preliminary data.</text>
</comment>
<organism evidence="1 2">
    <name type="scientific">Mycena pura</name>
    <dbReference type="NCBI Taxonomy" id="153505"/>
    <lineage>
        <taxon>Eukaryota</taxon>
        <taxon>Fungi</taxon>
        <taxon>Dikarya</taxon>
        <taxon>Basidiomycota</taxon>
        <taxon>Agaricomycotina</taxon>
        <taxon>Agaricomycetes</taxon>
        <taxon>Agaricomycetidae</taxon>
        <taxon>Agaricales</taxon>
        <taxon>Marasmiineae</taxon>
        <taxon>Mycenaceae</taxon>
        <taxon>Mycena</taxon>
    </lineage>
</organism>
<keyword evidence="2" id="KW-1185">Reference proteome</keyword>
<protein>
    <submittedName>
        <fullName evidence="1">Uncharacterized protein</fullName>
    </submittedName>
</protein>
<evidence type="ECO:0000313" key="1">
    <source>
        <dbReference type="EMBL" id="KAJ7200127.1"/>
    </source>
</evidence>
<dbReference type="EMBL" id="JARJCW010000064">
    <property type="protein sequence ID" value="KAJ7200127.1"/>
    <property type="molecule type" value="Genomic_DNA"/>
</dbReference>
<sequence length="309" mass="33992">MHTLRRETSASHTAPPAGRAWLVYGRPTVTGVASQVTHSEPCIPKCTPGAQRPPARPASVSKTSACAPAQSYPNLAWKSNDAHVAYHQPLESNRVVKPVHTSSKSPYHRATGAIKREVKKRTSHTHDQPLKRTRFLRVVGRSLLPQPELRRRTSAIRSDAQSRRSVCMSACTPFGDSCNVKKPKLIGVAQRPVDLDFNLDDERQHCHLTSEVTFDAPVVAESTSKICILDGTIQVKHLDTCDGRHKFQPIIYESRRIGIGKFLMSIPIPTTDPSCRALPAAGMPKQSRLGVSRGEVGGLERKTMDVYTA</sequence>
<dbReference type="AlphaFoldDB" id="A0AAD6V1P1"/>
<name>A0AAD6V1P1_9AGAR</name>
<gene>
    <name evidence="1" type="ORF">GGX14DRAFT_660587</name>
</gene>
<evidence type="ECO:0000313" key="2">
    <source>
        <dbReference type="Proteomes" id="UP001219525"/>
    </source>
</evidence>
<proteinExistence type="predicted"/>
<reference evidence="1" key="1">
    <citation type="submission" date="2023-03" db="EMBL/GenBank/DDBJ databases">
        <title>Massive genome expansion in bonnet fungi (Mycena s.s.) driven by repeated elements and novel gene families across ecological guilds.</title>
        <authorList>
            <consortium name="Lawrence Berkeley National Laboratory"/>
            <person name="Harder C.B."/>
            <person name="Miyauchi S."/>
            <person name="Viragh M."/>
            <person name="Kuo A."/>
            <person name="Thoen E."/>
            <person name="Andreopoulos B."/>
            <person name="Lu D."/>
            <person name="Skrede I."/>
            <person name="Drula E."/>
            <person name="Henrissat B."/>
            <person name="Morin E."/>
            <person name="Kohler A."/>
            <person name="Barry K."/>
            <person name="LaButti K."/>
            <person name="Morin E."/>
            <person name="Salamov A."/>
            <person name="Lipzen A."/>
            <person name="Mereny Z."/>
            <person name="Hegedus B."/>
            <person name="Baldrian P."/>
            <person name="Stursova M."/>
            <person name="Weitz H."/>
            <person name="Taylor A."/>
            <person name="Grigoriev I.V."/>
            <person name="Nagy L.G."/>
            <person name="Martin F."/>
            <person name="Kauserud H."/>
        </authorList>
    </citation>
    <scope>NUCLEOTIDE SEQUENCE</scope>
    <source>
        <strain evidence="1">9144</strain>
    </source>
</reference>